<organism evidence="1 2">
    <name type="scientific">Bacillus vallismortis</name>
    <dbReference type="NCBI Taxonomy" id="72361"/>
    <lineage>
        <taxon>Bacteria</taxon>
        <taxon>Bacillati</taxon>
        <taxon>Bacillota</taxon>
        <taxon>Bacilli</taxon>
        <taxon>Bacillales</taxon>
        <taxon>Bacillaceae</taxon>
        <taxon>Bacillus</taxon>
    </lineage>
</organism>
<evidence type="ECO:0000313" key="1">
    <source>
        <dbReference type="EMBL" id="USP95766.1"/>
    </source>
</evidence>
<sequence length="96" mass="11387">MEKQIASWITDYQKTGDEAVLRQVREACWPIVEAILQEMATDEALASDLHKKGIERFPFIISKYRADVQLPVETFLRNTYRFYFQQVMRESSESFF</sequence>
<dbReference type="RefSeq" id="WP_087991797.1">
    <property type="nucleotide sequence ID" value="NZ_CP092751.1"/>
</dbReference>
<protein>
    <submittedName>
        <fullName evidence="1">Uncharacterized protein</fullName>
    </submittedName>
</protein>
<keyword evidence="2" id="KW-1185">Reference proteome</keyword>
<evidence type="ECO:0000313" key="2">
    <source>
        <dbReference type="Proteomes" id="UP001057348"/>
    </source>
</evidence>
<gene>
    <name evidence="1" type="ORF">MKF32_01265</name>
</gene>
<proteinExistence type="predicted"/>
<name>A0ABY4Y0P9_BACVA</name>
<dbReference type="Proteomes" id="UP001057348">
    <property type="component" value="Chromosome"/>
</dbReference>
<reference evidence="1" key="1">
    <citation type="submission" date="2022-02" db="EMBL/GenBank/DDBJ databases">
        <title>Draft Genome Sequence of Bacillus vallismortis Strain BL01, Isolated from Artemisia lerchiana Web. Roots.</title>
        <authorList>
            <person name="Chebotar V.K."/>
            <person name="Gancheva M.S."/>
            <person name="Chizhevskaya E.P."/>
            <person name="Komarova O.V."/>
            <person name="Baganova M.E."/>
            <person name="Zaplatkin A.N."/>
            <person name="Pishchik V.N."/>
        </authorList>
    </citation>
    <scope>NUCLEOTIDE SEQUENCE</scope>
    <source>
        <strain evidence="1">BL01</strain>
    </source>
</reference>
<dbReference type="EMBL" id="CP092751">
    <property type="protein sequence ID" value="USP95766.1"/>
    <property type="molecule type" value="Genomic_DNA"/>
</dbReference>
<accession>A0ABY4Y0P9</accession>